<evidence type="ECO:0000256" key="1">
    <source>
        <dbReference type="SAM" id="Phobius"/>
    </source>
</evidence>
<proteinExistence type="predicted"/>
<dbReference type="AlphaFoldDB" id="A0A955RRV8"/>
<reference evidence="2" key="2">
    <citation type="journal article" date="2021" name="Microbiome">
        <title>Successional dynamics and alternative stable states in a saline activated sludge microbial community over 9 years.</title>
        <authorList>
            <person name="Wang Y."/>
            <person name="Ye J."/>
            <person name="Ju F."/>
            <person name="Liu L."/>
            <person name="Boyd J.A."/>
            <person name="Deng Y."/>
            <person name="Parks D.H."/>
            <person name="Jiang X."/>
            <person name="Yin X."/>
            <person name="Woodcroft B.J."/>
            <person name="Tyson G.W."/>
            <person name="Hugenholtz P."/>
            <person name="Polz M.F."/>
            <person name="Zhang T."/>
        </authorList>
    </citation>
    <scope>NUCLEOTIDE SEQUENCE</scope>
    <source>
        <strain evidence="2">HKST-UBA03</strain>
    </source>
</reference>
<feature type="transmembrane region" description="Helical" evidence="1">
    <location>
        <begin position="12"/>
        <end position="34"/>
    </location>
</feature>
<organism evidence="2 3">
    <name type="scientific">candidate division WWE3 bacterium</name>
    <dbReference type="NCBI Taxonomy" id="2053526"/>
    <lineage>
        <taxon>Bacteria</taxon>
        <taxon>Katanobacteria</taxon>
    </lineage>
</organism>
<reference evidence="2" key="1">
    <citation type="submission" date="2020-04" db="EMBL/GenBank/DDBJ databases">
        <authorList>
            <person name="Zhang T."/>
        </authorList>
    </citation>
    <scope>NUCLEOTIDE SEQUENCE</scope>
    <source>
        <strain evidence="2">HKST-UBA03</strain>
    </source>
</reference>
<dbReference type="Proteomes" id="UP000751518">
    <property type="component" value="Unassembled WGS sequence"/>
</dbReference>
<sequence>MNTLPVWKPRVLTRLATLLGILPVIVMELLILDFMTKKYEAGTCPAIVLVFSVAFLVLVLIGIGCLVSYVWLQLREEV</sequence>
<evidence type="ECO:0000313" key="2">
    <source>
        <dbReference type="EMBL" id="MCA9391945.1"/>
    </source>
</evidence>
<comment type="caution">
    <text evidence="2">The sequence shown here is derived from an EMBL/GenBank/DDBJ whole genome shotgun (WGS) entry which is preliminary data.</text>
</comment>
<keyword evidence="1" id="KW-0472">Membrane</keyword>
<keyword evidence="1" id="KW-0812">Transmembrane</keyword>
<accession>A0A955RRV8</accession>
<gene>
    <name evidence="2" type="ORF">KC614_01945</name>
</gene>
<dbReference type="EMBL" id="JAGQKZ010000011">
    <property type="protein sequence ID" value="MCA9391945.1"/>
    <property type="molecule type" value="Genomic_DNA"/>
</dbReference>
<name>A0A955RRV8_UNCKA</name>
<feature type="transmembrane region" description="Helical" evidence="1">
    <location>
        <begin position="46"/>
        <end position="72"/>
    </location>
</feature>
<protein>
    <submittedName>
        <fullName evidence="2">Uncharacterized protein</fullName>
    </submittedName>
</protein>
<evidence type="ECO:0000313" key="3">
    <source>
        <dbReference type="Proteomes" id="UP000751518"/>
    </source>
</evidence>
<keyword evidence="1" id="KW-1133">Transmembrane helix</keyword>